<sequence>MSLTEKQKMLAGEAYLPRDPEIQADQAAAKAWMVRYNAALAEPVSARRALLAEQFGAVGEGAVIRPPFHCDYGYNIRLGKNVFLNFNCVILDVVSVTIGDGTEIGPAVQIYAADHPRDPAQRQAGVAFGRPVTIGRNVWIGGGAIILPGVTIGDDAVIGAGSVVTRDVPAGATAVGNPARVLAA</sequence>
<dbReference type="RefSeq" id="WP_126073416.1">
    <property type="nucleotide sequence ID" value="NZ_CP051166.1"/>
</dbReference>
<evidence type="ECO:0000256" key="2">
    <source>
        <dbReference type="ARBA" id="ARBA00022679"/>
    </source>
</evidence>
<dbReference type="SUPFAM" id="SSF51161">
    <property type="entry name" value="Trimeric LpxA-like enzymes"/>
    <property type="match status" value="1"/>
</dbReference>
<accession>A0A430HRA5</accession>
<keyword evidence="4" id="KW-0012">Acyltransferase</keyword>
<dbReference type="InterPro" id="IPR018357">
    <property type="entry name" value="Hexapep_transf_CS"/>
</dbReference>
<keyword evidence="3" id="KW-0677">Repeat</keyword>
<dbReference type="Pfam" id="PF00132">
    <property type="entry name" value="Hexapep"/>
    <property type="match status" value="1"/>
</dbReference>
<dbReference type="Pfam" id="PF12464">
    <property type="entry name" value="Mac"/>
    <property type="match status" value="1"/>
</dbReference>
<dbReference type="CDD" id="cd03357">
    <property type="entry name" value="LbH_MAT_GAT"/>
    <property type="match status" value="1"/>
</dbReference>
<protein>
    <submittedName>
        <fullName evidence="6">Sugar O-acetyltransferase</fullName>
    </submittedName>
</protein>
<dbReference type="AlphaFoldDB" id="A0A430HRA5"/>
<dbReference type="Proteomes" id="UP000278085">
    <property type="component" value="Unassembled WGS sequence"/>
</dbReference>
<dbReference type="EMBL" id="RXLQ01000003">
    <property type="protein sequence ID" value="RSZ60055.1"/>
    <property type="molecule type" value="Genomic_DNA"/>
</dbReference>
<proteinExistence type="inferred from homology"/>
<gene>
    <name evidence="6" type="ORF">EJB06_07700</name>
</gene>
<dbReference type="FunFam" id="2.160.10.10:FF:000008">
    <property type="entry name" value="Maltose O-acetyltransferase"/>
    <property type="match status" value="1"/>
</dbReference>
<organism evidence="6 7">
    <name type="scientific">Massilia atriviolacea</name>
    <dbReference type="NCBI Taxonomy" id="2495579"/>
    <lineage>
        <taxon>Bacteria</taxon>
        <taxon>Pseudomonadati</taxon>
        <taxon>Pseudomonadota</taxon>
        <taxon>Betaproteobacteria</taxon>
        <taxon>Burkholderiales</taxon>
        <taxon>Oxalobacteraceae</taxon>
        <taxon>Telluria group</taxon>
        <taxon>Massilia</taxon>
    </lineage>
</organism>
<dbReference type="InterPro" id="IPR024688">
    <property type="entry name" value="Mac_dom"/>
</dbReference>
<evidence type="ECO:0000256" key="4">
    <source>
        <dbReference type="ARBA" id="ARBA00023315"/>
    </source>
</evidence>
<dbReference type="GO" id="GO:0005829">
    <property type="term" value="C:cytosol"/>
    <property type="evidence" value="ECO:0007669"/>
    <property type="project" value="TreeGrafter"/>
</dbReference>
<dbReference type="OrthoDB" id="8612290at2"/>
<dbReference type="InterPro" id="IPR011004">
    <property type="entry name" value="Trimer_LpxA-like_sf"/>
</dbReference>
<keyword evidence="7" id="KW-1185">Reference proteome</keyword>
<dbReference type="Gene3D" id="2.160.10.10">
    <property type="entry name" value="Hexapeptide repeat proteins"/>
    <property type="match status" value="1"/>
</dbReference>
<keyword evidence="2 6" id="KW-0808">Transferase</keyword>
<dbReference type="PANTHER" id="PTHR23416:SF23">
    <property type="entry name" value="ACETYLTRANSFERASE C18B11.09C-RELATED"/>
    <property type="match status" value="1"/>
</dbReference>
<dbReference type="GO" id="GO:0016413">
    <property type="term" value="F:O-acetyltransferase activity"/>
    <property type="evidence" value="ECO:0007669"/>
    <property type="project" value="UniProtKB-ARBA"/>
</dbReference>
<reference evidence="6 7" key="1">
    <citation type="submission" date="2018-12" db="EMBL/GenBank/DDBJ databases">
        <authorList>
            <person name="Yang E."/>
        </authorList>
    </citation>
    <scope>NUCLEOTIDE SEQUENCE [LARGE SCALE GENOMIC DNA]</scope>
    <source>
        <strain evidence="6 7">SOD</strain>
    </source>
</reference>
<dbReference type="InterPro" id="IPR051159">
    <property type="entry name" value="Hexapeptide_acetyltransf"/>
</dbReference>
<feature type="domain" description="Maltose/galactoside acetyltransferase" evidence="5">
    <location>
        <begin position="6"/>
        <end position="60"/>
    </location>
</feature>
<comment type="caution">
    <text evidence="6">The sequence shown here is derived from an EMBL/GenBank/DDBJ whole genome shotgun (WGS) entry which is preliminary data.</text>
</comment>
<evidence type="ECO:0000313" key="7">
    <source>
        <dbReference type="Proteomes" id="UP000278085"/>
    </source>
</evidence>
<dbReference type="SMART" id="SM01266">
    <property type="entry name" value="Mac"/>
    <property type="match status" value="1"/>
</dbReference>
<name>A0A430HRA5_9BURK</name>
<comment type="similarity">
    <text evidence="1">Belongs to the transferase hexapeptide repeat family.</text>
</comment>
<evidence type="ECO:0000259" key="5">
    <source>
        <dbReference type="SMART" id="SM01266"/>
    </source>
</evidence>
<dbReference type="PANTHER" id="PTHR23416">
    <property type="entry name" value="SIALIC ACID SYNTHASE-RELATED"/>
    <property type="match status" value="1"/>
</dbReference>
<evidence type="ECO:0000256" key="3">
    <source>
        <dbReference type="ARBA" id="ARBA00022737"/>
    </source>
</evidence>
<evidence type="ECO:0000313" key="6">
    <source>
        <dbReference type="EMBL" id="RSZ60055.1"/>
    </source>
</evidence>
<dbReference type="InterPro" id="IPR001451">
    <property type="entry name" value="Hexapep"/>
</dbReference>
<dbReference type="PROSITE" id="PS00101">
    <property type="entry name" value="HEXAPEP_TRANSFERASES"/>
    <property type="match status" value="1"/>
</dbReference>
<evidence type="ECO:0000256" key="1">
    <source>
        <dbReference type="ARBA" id="ARBA00007274"/>
    </source>
</evidence>